<keyword evidence="3" id="KW-1185">Reference proteome</keyword>
<dbReference type="Proteomes" id="UP001491310">
    <property type="component" value="Unassembled WGS sequence"/>
</dbReference>
<feature type="compositionally biased region" description="Basic and acidic residues" evidence="1">
    <location>
        <begin position="1"/>
        <end position="10"/>
    </location>
</feature>
<feature type="compositionally biased region" description="Basic residues" evidence="1">
    <location>
        <begin position="46"/>
        <end position="62"/>
    </location>
</feature>
<evidence type="ECO:0000313" key="3">
    <source>
        <dbReference type="Proteomes" id="UP001491310"/>
    </source>
</evidence>
<reference evidence="2 3" key="1">
    <citation type="journal article" date="2024" name="Nat. Commun.">
        <title>Phylogenomics reveals the evolutionary origins of lichenization in chlorophyte algae.</title>
        <authorList>
            <person name="Puginier C."/>
            <person name="Libourel C."/>
            <person name="Otte J."/>
            <person name="Skaloud P."/>
            <person name="Haon M."/>
            <person name="Grisel S."/>
            <person name="Petersen M."/>
            <person name="Berrin J.G."/>
            <person name="Delaux P.M."/>
            <person name="Dal Grande F."/>
            <person name="Keller J."/>
        </authorList>
    </citation>
    <scope>NUCLEOTIDE SEQUENCE [LARGE SCALE GENOMIC DNA]</scope>
    <source>
        <strain evidence="2 3">SAG 216-7</strain>
    </source>
</reference>
<proteinExistence type="predicted"/>
<feature type="compositionally biased region" description="Basic residues" evidence="1">
    <location>
        <begin position="71"/>
        <end position="81"/>
    </location>
</feature>
<sequence>MARPALDKKTGSKQQQVGKRRGRPPKAKSLEAVKTKPQKKDSVRTSLRKANKEKKEVKKRKLMQLSPQKKAAPKTHTKKGKNAAAAETATEEPNLSQVAEPAEPKPTSSVADYITAPWTYLSDLVRMARFGRQ</sequence>
<protein>
    <submittedName>
        <fullName evidence="2">Uncharacterized protein</fullName>
    </submittedName>
</protein>
<organism evidence="2 3">
    <name type="scientific">Coccomyxa subellipsoidea</name>
    <dbReference type="NCBI Taxonomy" id="248742"/>
    <lineage>
        <taxon>Eukaryota</taxon>
        <taxon>Viridiplantae</taxon>
        <taxon>Chlorophyta</taxon>
        <taxon>core chlorophytes</taxon>
        <taxon>Trebouxiophyceae</taxon>
        <taxon>Trebouxiophyceae incertae sedis</taxon>
        <taxon>Coccomyxaceae</taxon>
        <taxon>Coccomyxa</taxon>
    </lineage>
</organism>
<evidence type="ECO:0000256" key="1">
    <source>
        <dbReference type="SAM" id="MobiDB-lite"/>
    </source>
</evidence>
<dbReference type="EMBL" id="JALJOT010000010">
    <property type="protein sequence ID" value="KAK9906885.1"/>
    <property type="molecule type" value="Genomic_DNA"/>
</dbReference>
<feature type="compositionally biased region" description="Low complexity" evidence="1">
    <location>
        <begin position="83"/>
        <end position="92"/>
    </location>
</feature>
<feature type="compositionally biased region" description="Basic and acidic residues" evidence="1">
    <location>
        <begin position="28"/>
        <end position="43"/>
    </location>
</feature>
<feature type="region of interest" description="Disordered" evidence="1">
    <location>
        <begin position="1"/>
        <end position="109"/>
    </location>
</feature>
<gene>
    <name evidence="2" type="ORF">WJX75_009759</name>
</gene>
<comment type="caution">
    <text evidence="2">The sequence shown here is derived from an EMBL/GenBank/DDBJ whole genome shotgun (WGS) entry which is preliminary data.</text>
</comment>
<accession>A0ABR2YKD4</accession>
<name>A0ABR2YKD4_9CHLO</name>
<evidence type="ECO:0000313" key="2">
    <source>
        <dbReference type="EMBL" id="KAK9906885.1"/>
    </source>
</evidence>